<dbReference type="Gene3D" id="1.20.58.1120">
    <property type="match status" value="1"/>
</dbReference>
<feature type="domain" description="Dynein heavy chain linker" evidence="17">
    <location>
        <begin position="1129"/>
        <end position="1532"/>
    </location>
</feature>
<dbReference type="Gene3D" id="1.20.1270.280">
    <property type="match status" value="1"/>
</dbReference>
<feature type="domain" description="Dynein heavy chain ATP-binding dynein motor region" evidence="21">
    <location>
        <begin position="3329"/>
        <end position="3550"/>
    </location>
</feature>
<evidence type="ECO:0000259" key="21">
    <source>
        <dbReference type="Pfam" id="PF12781"/>
    </source>
</evidence>
<dbReference type="Pfam" id="PF12777">
    <property type="entry name" value="MT"/>
    <property type="match status" value="1"/>
</dbReference>
<keyword evidence="7" id="KW-0282">Flagellum</keyword>
<evidence type="ECO:0000256" key="3">
    <source>
        <dbReference type="ARBA" id="ARBA00022701"/>
    </source>
</evidence>
<evidence type="ECO:0000256" key="2">
    <source>
        <dbReference type="ARBA" id="ARBA00022490"/>
    </source>
</evidence>
<dbReference type="InterPro" id="IPR035699">
    <property type="entry name" value="AAA_6"/>
</dbReference>
<gene>
    <name evidence="26" type="ORF">CSSPJE1EN2_LOCUS19486</name>
</gene>
<dbReference type="InterPro" id="IPR027417">
    <property type="entry name" value="P-loop_NTPase"/>
</dbReference>
<dbReference type="SUPFAM" id="SSF52540">
    <property type="entry name" value="P-loop containing nucleoside triphosphate hydrolases"/>
    <property type="match status" value="4"/>
</dbReference>
<dbReference type="Gene3D" id="1.20.920.30">
    <property type="match status" value="1"/>
</dbReference>
<feature type="domain" description="Dynein heavy chain AAA module D4" evidence="20">
    <location>
        <begin position="2684"/>
        <end position="2942"/>
    </location>
</feature>
<keyword evidence="11" id="KW-0505">Motor protein</keyword>
<reference evidence="26" key="1">
    <citation type="submission" date="2024-03" db="EMBL/GenBank/DDBJ databases">
        <authorList>
            <consortium name="ELIXIR-Norway"/>
            <consortium name="Elixir Norway"/>
        </authorList>
    </citation>
    <scope>NUCLEOTIDE SEQUENCE</scope>
</reference>
<evidence type="ECO:0000256" key="11">
    <source>
        <dbReference type="ARBA" id="ARBA00023175"/>
    </source>
</evidence>
<evidence type="ECO:0000256" key="7">
    <source>
        <dbReference type="ARBA" id="ARBA00022846"/>
    </source>
</evidence>
<evidence type="ECO:0000259" key="22">
    <source>
        <dbReference type="Pfam" id="PF17852"/>
    </source>
</evidence>
<organism evidence="26 27">
    <name type="scientific">Sphagnum jensenii</name>
    <dbReference type="NCBI Taxonomy" id="128206"/>
    <lineage>
        <taxon>Eukaryota</taxon>
        <taxon>Viridiplantae</taxon>
        <taxon>Streptophyta</taxon>
        <taxon>Embryophyta</taxon>
        <taxon>Bryophyta</taxon>
        <taxon>Sphagnophytina</taxon>
        <taxon>Sphagnopsida</taxon>
        <taxon>Sphagnales</taxon>
        <taxon>Sphagnaceae</taxon>
        <taxon>Sphagnum</taxon>
    </lineage>
</organism>
<dbReference type="InterPro" id="IPR041466">
    <property type="entry name" value="Dynein_AAA5_ext"/>
</dbReference>
<keyword evidence="13" id="KW-0966">Cell projection</keyword>
<keyword evidence="8" id="KW-0243">Dynein</keyword>
<evidence type="ECO:0000259" key="20">
    <source>
        <dbReference type="Pfam" id="PF12780"/>
    </source>
</evidence>
<feature type="domain" description="Dynein heavy chain region D6 P-loop" evidence="16">
    <location>
        <begin position="3795"/>
        <end position="3906"/>
    </location>
</feature>
<dbReference type="InterPro" id="IPR024743">
    <property type="entry name" value="Dynein_HC_stalk"/>
</dbReference>
<dbReference type="Gene3D" id="3.10.490.20">
    <property type="match status" value="1"/>
</dbReference>
<dbReference type="InterPro" id="IPR004273">
    <property type="entry name" value="Dynein_heavy_D6_P-loop"/>
</dbReference>
<evidence type="ECO:0000259" key="25">
    <source>
        <dbReference type="Pfam" id="PF22597"/>
    </source>
</evidence>
<evidence type="ECO:0000256" key="6">
    <source>
        <dbReference type="ARBA" id="ARBA00022840"/>
    </source>
</evidence>
<keyword evidence="4" id="KW-0547">Nucleotide-binding</keyword>
<dbReference type="Gene3D" id="1.10.472.130">
    <property type="match status" value="1"/>
</dbReference>
<evidence type="ECO:0000313" key="27">
    <source>
        <dbReference type="Proteomes" id="UP001497522"/>
    </source>
</evidence>
<feature type="domain" description="Dynein heavy chain hydrolytic ATP-binding dynein motor region" evidence="18">
    <location>
        <begin position="1658"/>
        <end position="1984"/>
    </location>
</feature>
<dbReference type="Pfam" id="PF12775">
    <property type="entry name" value="AAA_7"/>
    <property type="match status" value="1"/>
</dbReference>
<evidence type="ECO:0000256" key="14">
    <source>
        <dbReference type="SAM" id="Coils"/>
    </source>
</evidence>
<dbReference type="InterPro" id="IPR041658">
    <property type="entry name" value="AAA_lid_11"/>
</dbReference>
<accession>A0ABP1BQ47</accession>
<evidence type="ECO:0000256" key="1">
    <source>
        <dbReference type="ARBA" id="ARBA00004611"/>
    </source>
</evidence>
<keyword evidence="2" id="KW-0963">Cytoplasm</keyword>
<dbReference type="Pfam" id="PF12774">
    <property type="entry name" value="AAA_6"/>
    <property type="match status" value="1"/>
</dbReference>
<name>A0ABP1BQ47_9BRYO</name>
<evidence type="ECO:0000259" key="18">
    <source>
        <dbReference type="Pfam" id="PF12774"/>
    </source>
</evidence>
<keyword evidence="27" id="KW-1185">Reference proteome</keyword>
<dbReference type="InterPro" id="IPR024317">
    <property type="entry name" value="Dynein_heavy_chain_D4_dom"/>
</dbReference>
<dbReference type="InterPro" id="IPR054354">
    <property type="entry name" value="DYNC2H1-like_lid"/>
</dbReference>
<dbReference type="PANTHER" id="PTHR22878:SF68">
    <property type="entry name" value="DYNEIN HEAVY CHAIN 6, AXONEMAL-LIKE"/>
    <property type="match status" value="1"/>
</dbReference>
<feature type="domain" description="Dynein heavy chain C-terminal" evidence="24">
    <location>
        <begin position="4088"/>
        <end position="4388"/>
    </location>
</feature>
<protein>
    <recommendedName>
        <fullName evidence="28">Dynein heavy chain</fullName>
    </recommendedName>
</protein>
<dbReference type="Gene3D" id="3.40.50.300">
    <property type="entry name" value="P-loop containing nucleotide triphosphate hydrolases"/>
    <property type="match status" value="5"/>
</dbReference>
<evidence type="ECO:0000256" key="4">
    <source>
        <dbReference type="ARBA" id="ARBA00022741"/>
    </source>
</evidence>
<dbReference type="InterPro" id="IPR043160">
    <property type="entry name" value="Dynein_C_barrel"/>
</dbReference>
<keyword evidence="10" id="KW-0969">Cilium</keyword>
<dbReference type="Pfam" id="PF12781">
    <property type="entry name" value="AAA_9"/>
    <property type="match status" value="1"/>
</dbReference>
<comment type="subcellular location">
    <subcellularLocation>
        <location evidence="1">Cytoplasm</location>
        <location evidence="1">Cytoskeleton</location>
        <location evidence="1">Flagellum axoneme</location>
    </subcellularLocation>
</comment>
<dbReference type="InterPro" id="IPR043157">
    <property type="entry name" value="Dynein_AAA1S"/>
</dbReference>
<keyword evidence="3" id="KW-0493">Microtubule</keyword>
<dbReference type="PANTHER" id="PTHR22878">
    <property type="entry name" value="DYNEIN HEAVY CHAIN 6, AXONEMAL-LIKE-RELATED"/>
    <property type="match status" value="1"/>
</dbReference>
<dbReference type="Pfam" id="PF22597">
    <property type="entry name" value="DYN_lid"/>
    <property type="match status" value="1"/>
</dbReference>
<dbReference type="Gene3D" id="1.10.8.720">
    <property type="entry name" value="Region D6 of dynein motor"/>
    <property type="match status" value="1"/>
</dbReference>
<dbReference type="EMBL" id="OZ023707">
    <property type="protein sequence ID" value="CAK9877661.1"/>
    <property type="molecule type" value="Genomic_DNA"/>
</dbReference>
<evidence type="ECO:0000259" key="16">
    <source>
        <dbReference type="Pfam" id="PF03028"/>
    </source>
</evidence>
<dbReference type="Proteomes" id="UP001497522">
    <property type="component" value="Chromosome 6"/>
</dbReference>
<feature type="domain" description="Dynein heavy chain coiled coil stalk" evidence="19">
    <location>
        <begin position="2956"/>
        <end position="3299"/>
    </location>
</feature>
<dbReference type="InterPro" id="IPR042228">
    <property type="entry name" value="Dynein_linker_3"/>
</dbReference>
<evidence type="ECO:0000259" key="24">
    <source>
        <dbReference type="Pfam" id="PF18199"/>
    </source>
</evidence>
<evidence type="ECO:0000256" key="8">
    <source>
        <dbReference type="ARBA" id="ARBA00023017"/>
    </source>
</evidence>
<evidence type="ECO:0000313" key="26">
    <source>
        <dbReference type="EMBL" id="CAK9877661.1"/>
    </source>
</evidence>
<evidence type="ECO:0000256" key="13">
    <source>
        <dbReference type="ARBA" id="ARBA00023273"/>
    </source>
</evidence>
<feature type="domain" description="Dynein heavy chain AAA 5 extension" evidence="22">
    <location>
        <begin position="2150"/>
        <end position="2308"/>
    </location>
</feature>
<feature type="domain" description="Dynein heavy chain AAA lid" evidence="23">
    <location>
        <begin position="3942"/>
        <end position="4081"/>
    </location>
</feature>
<keyword evidence="9 14" id="KW-0175">Coiled coil</keyword>
<evidence type="ECO:0000256" key="15">
    <source>
        <dbReference type="SAM" id="MobiDB-lite"/>
    </source>
</evidence>
<dbReference type="Gene3D" id="1.20.920.20">
    <property type="match status" value="1"/>
</dbReference>
<dbReference type="InterPro" id="IPR041228">
    <property type="entry name" value="Dynein_C"/>
</dbReference>
<dbReference type="Gene3D" id="6.10.140.1060">
    <property type="match status" value="1"/>
</dbReference>
<dbReference type="InterPro" id="IPR013602">
    <property type="entry name" value="Dynein_heavy_linker"/>
</dbReference>
<evidence type="ECO:0000256" key="9">
    <source>
        <dbReference type="ARBA" id="ARBA00023054"/>
    </source>
</evidence>
<evidence type="ECO:0000259" key="19">
    <source>
        <dbReference type="Pfam" id="PF12777"/>
    </source>
</evidence>
<feature type="region of interest" description="Disordered" evidence="15">
    <location>
        <begin position="41"/>
        <end position="63"/>
    </location>
</feature>
<proteinExistence type="predicted"/>
<dbReference type="InterPro" id="IPR042222">
    <property type="entry name" value="Dynein_2_N"/>
</dbReference>
<dbReference type="Pfam" id="PF17852">
    <property type="entry name" value="Dynein_AAA_lid"/>
    <property type="match status" value="1"/>
</dbReference>
<evidence type="ECO:0000256" key="12">
    <source>
        <dbReference type="ARBA" id="ARBA00023212"/>
    </source>
</evidence>
<evidence type="ECO:0000259" key="17">
    <source>
        <dbReference type="Pfam" id="PF08393"/>
    </source>
</evidence>
<dbReference type="InterPro" id="IPR035706">
    <property type="entry name" value="AAA_9"/>
</dbReference>
<dbReference type="InterPro" id="IPR026983">
    <property type="entry name" value="DHC"/>
</dbReference>
<keyword evidence="6" id="KW-0067">ATP-binding</keyword>
<dbReference type="Gene3D" id="1.10.8.710">
    <property type="match status" value="1"/>
</dbReference>
<feature type="coiled-coil region" evidence="14">
    <location>
        <begin position="3206"/>
        <end position="3247"/>
    </location>
</feature>
<dbReference type="Pfam" id="PF03028">
    <property type="entry name" value="Dynein_heavy"/>
    <property type="match status" value="1"/>
</dbReference>
<dbReference type="Gene3D" id="3.20.180.20">
    <property type="entry name" value="Dynein heavy chain, N-terminal domain 2"/>
    <property type="match status" value="1"/>
</dbReference>
<dbReference type="InterPro" id="IPR042219">
    <property type="entry name" value="AAA_lid_11_sf"/>
</dbReference>
<evidence type="ECO:0000259" key="23">
    <source>
        <dbReference type="Pfam" id="PF18198"/>
    </source>
</evidence>
<dbReference type="Gene3D" id="1.20.140.100">
    <property type="entry name" value="Dynein heavy chain, N-terminal domain 2"/>
    <property type="match status" value="1"/>
</dbReference>
<evidence type="ECO:0000256" key="10">
    <source>
        <dbReference type="ARBA" id="ARBA00023069"/>
    </source>
</evidence>
<feature type="domain" description="Dynein 2 heavy chain 1 cytoplasmic ATPase lid" evidence="25">
    <location>
        <begin position="2527"/>
        <end position="2602"/>
    </location>
</feature>
<dbReference type="Pfam" id="PF18199">
    <property type="entry name" value="Dynein_C"/>
    <property type="match status" value="1"/>
</dbReference>
<dbReference type="Gene3D" id="1.10.8.1220">
    <property type="match status" value="1"/>
</dbReference>
<keyword evidence="5" id="KW-0970">Cilium biogenesis/degradation</keyword>
<evidence type="ECO:0008006" key="28">
    <source>
        <dbReference type="Google" id="ProtNLM"/>
    </source>
</evidence>
<evidence type="ECO:0000256" key="5">
    <source>
        <dbReference type="ARBA" id="ARBA00022794"/>
    </source>
</evidence>
<dbReference type="Pfam" id="PF18198">
    <property type="entry name" value="AAA_lid_11"/>
    <property type="match status" value="1"/>
</dbReference>
<dbReference type="Pfam" id="PF12780">
    <property type="entry name" value="AAA_8"/>
    <property type="match status" value="1"/>
</dbReference>
<sequence>MLTRKRISTERLPPKKRMHRPLHLRKIPSAHIGGTVRVPLDAAPPLLHHPDSDDQLPLQAPAPSSPGVRALRLIHVPRVLVRLPPLSAQLPESSSIAQDYAMDETCFAETSSSMEISPRRHRKEGNGPDIACKLEEGNLLYNLKKENNERSWENPRISCTIRPSSLQGRVMTSLEAISNSDVIARTRVEKNKFPTSDIERNLEAALSPVVLCLEHQAALEMQVMPEILETFEGSGFKDRNPAEARMKQFPKDNHILEPGVRNAPGPRRLKSLEAGSVQGAAIHGKPVKDSLILAARAFASNARMRKAKDVASSGSAPIARFEPENIGSYPPRPPNILLFKNALEYIIAFRDLNGLERVEDNDVVALAETEKEPEDYIAQQKFTMNKVQTGFNIPLEFFDNPEVDLQHPSIELIMAHKSGKRGVHARSRFFITKSKSFIWAPCLIVDYIPDTDTFVVEWPENHALKNVKRINLILDTENENSFLIRRMNAKELQNRLEDSQRYLAYLEELAFVNPELVNKSLKYRLMQLAGWKISQRYMYVLDDYMKDLKEEYHLVVKKAICDYRFNTSKEEHNKLIAMKIFPQHGTVAPIPQQGCLQVPYDIRRPFFAMRDAISQNTCVGESAFIMGLQTFYMRLDISLESLVNPSLFTLPRPLLWTQFPPVQNDYCIEKADILKDIWIPDCVSLVEELVPAKNLTRTKEERVLAFAQCLNFIMTQHLRDVVLNSISNFTRLWEHYTLADSLEERDQMEIDGKSSAAAALEKELCSKPPMFSIKLKVSDNNKLAFVPALEEIEETVLMMLDDLCESVTGIANLVSRLNSQFYNSHNNRKKMETVSMDEPQVIAARNIIKEILRQNLEQPLLLKKDYDAFNNLLDTNVDEYLAAWKAANHNLIAYEAEIDRQYQVSNSTLQQSKEMVFLNMFVVDCAMLRTVLNDKAKLLGDRLLFQVLEMAEVRNKGICKRHQDMEDILQSPLQNAEDYSRIRNFVEANKKNFIEMRAEIVPAVKVQELFERKAFIMPNQDADLYWATVGWPLRLERAVEVATSALNQARLKYQGELVLNQMQLKKDVEDVQKLVKYFMAVGDIDHWEERIIYLMEVEEKLKNVGERAELYSTREKIFGQLPQEHPTIEQLGKDFENHVMLWHTAADFLRIRPQWTEGSFVLIDPELMSANMDKWVRASAKCAKLLVQSPKIAAEELKRQIMEFNVHIPMIYALRNPGMRDRHWKKLSDMLGFEVVCNPDFTAKQAIELGLTSHIAKCEEVSEFASKEYGLEKSLDKMQNDWMGVDFEYAEWKNTKTNILRGIDDLQMMLDDQLIKTQSMQASPYIGPFQDRVRIWSEKLVMLQKVLKEWLQCQMQWLYLEPIFTSEDIMSQMPNEGRRFRNVDAIWRKIMLKLAKNPDALTVGSDSDTYQLLQESNKDLELVQKGLNDYLETKRLAFPRFYFLSNDELLEILAETKDPLRVQPFLKKIFEGIHSIEFQPNMDVTAMISEEGEKVPFVNTFNPKTAQGAVEKWLTNVEEAMRSSLRDVTRKAYEDYAVSDRLQWILNWPGQVVLCGSSMYWTAEVVASIHGSSLPQYEQKCTSQLQCIVNKVRGKLTKLERKTIGALIVIDVHARDVVKILADTNVSSEIDFDWISQLRYNYAGADIEVRMINAVILYAFEYLGNSSRLVITPLTDRCYRTLMGALHLNLGGAPEGPAGTGKTETTKDLAKAVAMQCVVFNCSDGLDYLAMGKFFKGLASSGAWACFDEFNRIDLEVLSVIAQQILTIQRAKAANLKRFEFEGLNLTLKMTCNVFITMNPGYAGRSELPDNLKALFRTVAMMVPDYALISEITLYSFGYLDARSLACKLVATYRLCSEQLSSQNHYDYGMRAVISVLRAAGAVKQKFPEEKEDVLMLRSLKDVNLPKFLAHDIPLFEGILTDLFPGVSLPKPDYKKMTIAIEANCVVCNIQPTEVFMEKIFQLYEMILVRHGLMLVGYSYGAKTEAYRILAAALSDMNKEGLEEITRCFVINPKSIYIGQLYGQFDPVSHEWTDGVLAKWFRIAAVDTTPDRKWIIFDGPVDAVWIENMNTVLDDNKKLCLMSGEIVQMTMQMNLIFEVQDLAVASPATVSRCGMVYVEPSQIGWWPLITSWLRRMKENFPGIVAALPMIESLLTWLITPCIDFVKKHCRELIPTAAINLAQSLLNLYESMLDEFRIPTGTRASQRASQIGGIVLFTPPTGSDVDIWIQCLFTMSLVWTVGGSIDSEGRHKFNIFLRRLLALEDDLGFELPAGQVIIKPKFKMALPYPEAGSVYNYCFWKLEQVWKDWIQTVDTRPPAMTAAYNDIIVPTVDTARYSFLLIVLVQHQKHVLFGGPTGTGKTVYIKNELSSTLDKNLYRTIMMTFSAQTNANQTQAIIDSKLDKRKRGVYGPYPEEKCVIFVDDLNMPALETYGAQPPIEILRQWMDHGGWYDREDNTFRQLINIQFVAAMGPPGGGRNSVTPRYMRHYNVLSILDFDNASLTVVFTIIVDWWARKTRFPHDVAGMTGLMVAATISIYRAIQQELLPTPSKSHYTYNMRDLSKVFQGMCMFAGVLDSKKTMVKLWSHECLRVFHDRLVNDEDRLWFFKYLKAKVEDEFSLTCNYVYGVPEDMESMNTTYKKLAYGDIMDMTEIPRKYIEISDHGRLLQVLEEGLAEFNAQTRSPMLLVLFTYAAQHVLRISRIIRQPFGNALLVGVGGGGRQSLTKLATFMAGYGIFQVEISKLYGILEWQEDLKVVLKKAGAENTPTVFIFSDTQLKLQQFLEDINNILNTGEVPNLYPKDEIVPLLDMIRTRAKKAGKDGSIAELYMYFIELCRTNLHMVMCMSPFGDNFRTRLRMFPSLVNCCTIDWFSEWPEEALCSVATNFVASIDIDESLQEPVRDMCMLFHQHAATLAVTFLQEAQRFIYVTPTSYLELLATYKDLLQKKRKEIDSIRTRYKMGLEKLYFAESQVTVMKESLVALQPILIKTAEDTNMLLKAIDAETKDAQATRSIVETEEAAAHVKAMEAKAIKDECEGELAVAMPMLEAALAALDTLTKADITEVKAMKNPPATVKLVMEACCIMKGVKSRRIPDPNKPGSKMEDFWGPAQQMLADSGFLTSLKTYDKDNMPAALMEKIYPYISDPNFEPAVVLKASKAAYGLCCWVRAMESYDKVNKIVAPKKAKLAAATMEFEGLQAALALKKKFLKAIEDKLAGLQEQLDKKGEEKAALEREVLNCENKLARASQLINGLGGEKVRWTKVQADMSVVYQNLLGDVLLSSGYIAYLGAVNLGYRQTALKHWEKVCREKNIPCSDDFSLANVLGNPVTIRNWVIDGLPNDSFSVDNAIIMSVARRWPLLIDPQGQANNWIRNKEKKFNLQTMKLSDSDFVRKLESCIQFGFPLLLENVLEELDPTLEPLLIKAIFKSGGSLQIRLGDNTIEYNKKFRFYITTKLRNPHYFPEVAVKVTLLNFMITPEGLEDQLLGEVVKHERPDLEEEKTQLVIRGAENARQLSETEDQIILVLSSAEGNILEDETAINTISSSKALSVEIAEKQKTAVVTEAKIDVARQGYIPVAKHVSALFFMISELCNVDPMYQYSLSWYLQLFISGMEASNKSADLDTRISTLNDFFTYLLYCNVARSLFQKDKLLLTFSICITNLRGQGKLDIEEWNFLLSGAVSTEKITKANPSAWLSDKLWNEMVQLSKLASFVGLERSFTEDASSWSHFYASQEPYYEDLPAEWAEKLSNFQMLLVVRVLRPDKLVGAVSGFLLDAMGQRYVEPPGFDLTSAYGDSDALTPLIFILSAGSDPMAALLKFSEEGKHVVNTISLGQGQGPKAALLIQSALRTGDWVVLQNCHLAPSWMPSLERICENFTPEGTNISFRLWLTSYPSDQFPVAILQNGVKMTNEAPKGLRANMLQSYLTYPISDPEFFHMGGEMGVSWRKMVFGLCFFHASVQERVKFGPLGWNIPYQFSDPDLKISLRQLQSFLLEFPDSVPFKALVYLTGECNYGGRVTDAHDRRTLVSILSVIYQPNILHDSYSLSNSGAYLVPEDCEYQDYIEHIKRFPLIAMPEAFGLHQNADITKDNQEVNQLLTAILSTQSQSRIAGGRSREELLLDIVMDMNKRLPPPFNLELARYKYPVQYEESMNSVLVQEMVRFNRLTDVIRASLATLQKALKGLVVMSSDIETLAKNMFTSKMPVLWAPVSYPTMKPLSSYFNDLMDRLNMLQSWMDNGPSVKFWLSGFFFTHAFLTGVLQNFARKYRIPIDTICFEFICLPEQGDHEKRPEDGVYIYGMFLEGARWDNEHMMLAESFDKVLHSNAPMLWLLPTEMSKKIVQACYMCPLYRTTERRGVLATTGHSSNFVFNVELPTKASPDHWICRGVAMLLSLSD</sequence>
<dbReference type="Gene3D" id="1.10.287.2620">
    <property type="match status" value="1"/>
</dbReference>
<keyword evidence="12" id="KW-0206">Cytoskeleton</keyword>
<dbReference type="Pfam" id="PF08393">
    <property type="entry name" value="DHC_N2"/>
    <property type="match status" value="1"/>
</dbReference>